<dbReference type="InterPro" id="IPR013424">
    <property type="entry name" value="Ice-binding_C"/>
</dbReference>
<dbReference type="InterPro" id="IPR006946">
    <property type="entry name" value="DGR2-like_dom"/>
</dbReference>
<dbReference type="SUPFAM" id="SSF49785">
    <property type="entry name" value="Galactose-binding domain-like"/>
    <property type="match status" value="1"/>
</dbReference>
<dbReference type="EMBL" id="CP007152">
    <property type="protein sequence ID" value="AHI33054.1"/>
    <property type="molecule type" value="Genomic_DNA"/>
</dbReference>
<gene>
    <name evidence="3" type="ORF">AU15_05935</name>
</gene>
<dbReference type="Pfam" id="PF07589">
    <property type="entry name" value="PEP-CTERM"/>
    <property type="match status" value="1"/>
</dbReference>
<feature type="domain" description="Ice-binding protein C-terminal" evidence="2">
    <location>
        <begin position="189"/>
        <end position="211"/>
    </location>
</feature>
<dbReference type="NCBIfam" id="TIGR03382">
    <property type="entry name" value="GC_trans_RRR"/>
    <property type="match status" value="1"/>
</dbReference>
<dbReference type="Gene3D" id="2.60.120.260">
    <property type="entry name" value="Galactose-binding domain-like"/>
    <property type="match status" value="1"/>
</dbReference>
<protein>
    <recommendedName>
        <fullName evidence="5">PEP-CTERM protein-sorting domain-containing protein</fullName>
    </recommendedName>
</protein>
<evidence type="ECO:0000259" key="2">
    <source>
        <dbReference type="Pfam" id="PF07589"/>
    </source>
</evidence>
<dbReference type="InterPro" id="IPR008979">
    <property type="entry name" value="Galactose-bd-like_sf"/>
</dbReference>
<dbReference type="Pfam" id="PF04862">
    <property type="entry name" value="DUF642"/>
    <property type="match status" value="1"/>
</dbReference>
<dbReference type="NCBIfam" id="TIGR02595">
    <property type="entry name" value="PEP_CTERM"/>
    <property type="match status" value="1"/>
</dbReference>
<proteinExistence type="predicted"/>
<feature type="domain" description="DUF642" evidence="1">
    <location>
        <begin position="33"/>
        <end position="186"/>
    </location>
</feature>
<dbReference type="InterPro" id="IPR017756">
    <property type="entry name" value="TM_Gly-Cys-Arg_CS"/>
</dbReference>
<sequence length="212" mass="23322">MTIKERPHEHYQPYRHTGHPCRRLAFAAPATANLIENGSFENPNVTTGTWQFFTSDQVAGWTGSNIEIWESGFNSVNAYDGSQFAELNAHPDMDGPFGIYQTIDTTIGQRYDLSFAYRARQNNSESFMLSLISNGNSADSLLNDHVTSGWSIFSGSFIASALETTIKFTSVSPDGTVGNFLDDVRVTAQVPEPGTLALMGLGLLGLGFRRRR</sequence>
<evidence type="ECO:0000259" key="1">
    <source>
        <dbReference type="Pfam" id="PF04862"/>
    </source>
</evidence>
<organism evidence="3 4">
    <name type="scientific">Marinobacter salarius</name>
    <dbReference type="NCBI Taxonomy" id="1420917"/>
    <lineage>
        <taxon>Bacteria</taxon>
        <taxon>Pseudomonadati</taxon>
        <taxon>Pseudomonadota</taxon>
        <taxon>Gammaproteobacteria</taxon>
        <taxon>Pseudomonadales</taxon>
        <taxon>Marinobacteraceae</taxon>
        <taxon>Marinobacter</taxon>
    </lineage>
</organism>
<dbReference type="HOGENOM" id="CLU_105446_0_0_6"/>
<accession>W5YW29</accession>
<name>W5YW29_9GAMM</name>
<evidence type="ECO:0008006" key="5">
    <source>
        <dbReference type="Google" id="ProtNLM"/>
    </source>
</evidence>
<reference evidence="3 4" key="1">
    <citation type="journal article" date="2014" name="Genome Announc.">
        <title>Draft Genome Sequences of Marinobacter similis A3d10T and Marinobacter salarius R9SW1T.</title>
        <authorList>
            <person name="Ivanova E.P."/>
            <person name="Ng H.J."/>
            <person name="Webb H.K."/>
            <person name="Feng G."/>
            <person name="Oshima K."/>
            <person name="Hattori M."/>
            <person name="Ohkuma M."/>
            <person name="Sergeev A.F."/>
            <person name="Mikhailov V.V."/>
            <person name="Crawford R.J."/>
            <person name="Sawabe T."/>
        </authorList>
    </citation>
    <scope>NUCLEOTIDE SEQUENCE [LARGE SCALE GENOMIC DNA]</scope>
    <source>
        <strain evidence="4">A3d10 and R9SW1</strain>
    </source>
</reference>
<dbReference type="Proteomes" id="UP000035081">
    <property type="component" value="Chromosome"/>
</dbReference>
<dbReference type="AlphaFoldDB" id="W5YW29"/>
<dbReference type="KEGG" id="msr:AU15_05935"/>
<evidence type="ECO:0000313" key="3">
    <source>
        <dbReference type="EMBL" id="AHI33054.1"/>
    </source>
</evidence>
<evidence type="ECO:0000313" key="4">
    <source>
        <dbReference type="Proteomes" id="UP000035081"/>
    </source>
</evidence>